<evidence type="ECO:0000313" key="4">
    <source>
        <dbReference type="Proteomes" id="UP001335648"/>
    </source>
</evidence>
<sequence length="629" mass="70705">MGKCKFASKWLEDMEFEPWLRPVSGNNREAYCCVCRKAISVASMGIKAVRSHMLSASHKAAMGRKQQVSIAHFCTTSPPPPTIAEATTASATSSKVTADLRVMLAATPTLRAEVLWCLNTVMKHQSINSNEGISDLFQAMFPDSEIAKKFACGKDKTGYIVRFGLAPYFKEQLVNSINKAGPFLLMFDESLNQATKKKQMDVHIRFWDDGCVRARYLGSHFLGHGRAEDLLHHIKECGAQLKMRQLMSVSMDGPNVNFKLVNLLQKEHTELYGAKDLAELLESLLRRFVKRELLEDITPLKLTKVDAADEKNWVSPMNVDIGLGAESVIKALQSKPGSRVGELSVLTFRKECMKGLAAMVKKVQEKSPLKFPVVRHIACLDPTNMSRDPEWCIGKMKSVVQRFLEDKQLAGGVSAGDVIVQQFERFLSVEGRGEGFLSFQPFEQRLDVFLHEALSTYPELRRFCQSLLLLSHGQATVERGFSVNKEVETVNLLEQSLEAQRLICDQVSVCGGVLKVPLTKELLASAAFARSRYRIYLDQQQKKRQSATQSLNRRGVEDELEQLKNKRKILKEVCGVLQKDADQLAEQAEGKAGSLMAQLLTKSNTLRRRHKEKRIELEQPEKEWDSKAN</sequence>
<keyword evidence="4" id="KW-1185">Reference proteome</keyword>
<feature type="compositionally biased region" description="Basic and acidic residues" evidence="2">
    <location>
        <begin position="613"/>
        <end position="629"/>
    </location>
</feature>
<accession>A0AAN8CNY1</accession>
<dbReference type="PANTHER" id="PTHR37162:SF11">
    <property type="match status" value="1"/>
</dbReference>
<name>A0AAN8CNY1_9TELE</name>
<dbReference type="EMBL" id="JAULUE010002050">
    <property type="protein sequence ID" value="KAK5904888.1"/>
    <property type="molecule type" value="Genomic_DNA"/>
</dbReference>
<feature type="region of interest" description="Disordered" evidence="2">
    <location>
        <begin position="610"/>
        <end position="629"/>
    </location>
</feature>
<reference evidence="3 4" key="1">
    <citation type="journal article" date="2023" name="Mol. Biol. Evol.">
        <title>Genomics of Secondarily Temperate Adaptation in the Only Non-Antarctic Icefish.</title>
        <authorList>
            <person name="Rivera-Colon A.G."/>
            <person name="Rayamajhi N."/>
            <person name="Minhas B.F."/>
            <person name="Madrigal G."/>
            <person name="Bilyk K.T."/>
            <person name="Yoon V."/>
            <person name="Hune M."/>
            <person name="Gregory S."/>
            <person name="Cheng C.H.C."/>
            <person name="Catchen J.M."/>
        </authorList>
    </citation>
    <scope>NUCLEOTIDE SEQUENCE [LARGE SCALE GENOMIC DNA]</scope>
    <source>
        <strain evidence="3">JC2023a</strain>
    </source>
</reference>
<dbReference type="Proteomes" id="UP001335648">
    <property type="component" value="Unassembled WGS sequence"/>
</dbReference>
<dbReference type="AlphaFoldDB" id="A0AAN8CNY1"/>
<feature type="coiled-coil region" evidence="1">
    <location>
        <begin position="546"/>
        <end position="580"/>
    </location>
</feature>
<organism evidence="3 4">
    <name type="scientific">Champsocephalus esox</name>
    <name type="common">pike icefish</name>
    <dbReference type="NCBI Taxonomy" id="159716"/>
    <lineage>
        <taxon>Eukaryota</taxon>
        <taxon>Metazoa</taxon>
        <taxon>Chordata</taxon>
        <taxon>Craniata</taxon>
        <taxon>Vertebrata</taxon>
        <taxon>Euteleostomi</taxon>
        <taxon>Actinopterygii</taxon>
        <taxon>Neopterygii</taxon>
        <taxon>Teleostei</taxon>
        <taxon>Neoteleostei</taxon>
        <taxon>Acanthomorphata</taxon>
        <taxon>Eupercaria</taxon>
        <taxon>Perciformes</taxon>
        <taxon>Notothenioidei</taxon>
        <taxon>Channichthyidae</taxon>
        <taxon>Champsocephalus</taxon>
    </lineage>
</organism>
<keyword evidence="1" id="KW-0175">Coiled coil</keyword>
<evidence type="ECO:0000313" key="3">
    <source>
        <dbReference type="EMBL" id="KAK5904888.1"/>
    </source>
</evidence>
<evidence type="ECO:0000256" key="2">
    <source>
        <dbReference type="SAM" id="MobiDB-lite"/>
    </source>
</evidence>
<proteinExistence type="predicted"/>
<comment type="caution">
    <text evidence="3">The sequence shown here is derived from an EMBL/GenBank/DDBJ whole genome shotgun (WGS) entry which is preliminary data.</text>
</comment>
<protein>
    <submittedName>
        <fullName evidence="3">Uncharacterized protein</fullName>
    </submittedName>
</protein>
<evidence type="ECO:0000256" key="1">
    <source>
        <dbReference type="SAM" id="Coils"/>
    </source>
</evidence>
<dbReference type="PANTHER" id="PTHR37162">
    <property type="entry name" value="HAT FAMILY DIMERISATION DOMAINCONTAINING PROTEIN-RELATED"/>
    <property type="match status" value="1"/>
</dbReference>
<gene>
    <name evidence="3" type="ORF">CesoFtcFv8_006408</name>
</gene>